<dbReference type="AlphaFoldDB" id="A0A7R8W6A3"/>
<dbReference type="PROSITE" id="PS50071">
    <property type="entry name" value="HOMEOBOX_2"/>
    <property type="match status" value="1"/>
</dbReference>
<dbReference type="Pfam" id="PF00046">
    <property type="entry name" value="Homeodomain"/>
    <property type="match status" value="1"/>
</dbReference>
<evidence type="ECO:0000256" key="1">
    <source>
        <dbReference type="ARBA" id="ARBA00004123"/>
    </source>
</evidence>
<dbReference type="PROSITE" id="PS00027">
    <property type="entry name" value="HOMEOBOX_1"/>
    <property type="match status" value="1"/>
</dbReference>
<dbReference type="InterPro" id="IPR017970">
    <property type="entry name" value="Homeobox_CS"/>
</dbReference>
<dbReference type="GO" id="GO:0000981">
    <property type="term" value="F:DNA-binding transcription factor activity, RNA polymerase II-specific"/>
    <property type="evidence" value="ECO:0007669"/>
    <property type="project" value="InterPro"/>
</dbReference>
<protein>
    <submittedName>
        <fullName evidence="8">Uncharacterized protein</fullName>
    </submittedName>
</protein>
<sequence length="326" mass="35987">MPLFDENSDETGPHLLYSRLLEELEKAFAQTHYPDVFTREDIAMRIGLTEARVQVWFQNRRAKWRKSERFKEEQQKRTAQKEDDNRKSDSNLEIDPVNLSLADEVKDEGESKPGSPVESVHEEASNVEDSENPEGSTSQIQVKTEMGTDPLVNDPSKTSEVPKPQPPPNGLMNLPTTFPSLSFLESALRPSLGESRPPFFLPPHLAPHLASAFFPGLKGLPGFCSCCPRPPPISPAFFSERLSQLAAAQAQKPPSPHAAAGGDGGSEEQQRASLEDLRRRAREHSALFLARAQQALSSISEQPPHVVPDTKDSSKSEPGVAPKEEQ</sequence>
<evidence type="ECO:0000313" key="8">
    <source>
        <dbReference type="EMBL" id="CAD7225704.1"/>
    </source>
</evidence>
<dbReference type="PANTHER" id="PTHR24329:SF543">
    <property type="entry name" value="FI01017P-RELATED"/>
    <property type="match status" value="1"/>
</dbReference>
<keyword evidence="2 5" id="KW-0238">DNA-binding</keyword>
<evidence type="ECO:0000256" key="3">
    <source>
        <dbReference type="ARBA" id="ARBA00023155"/>
    </source>
</evidence>
<feature type="region of interest" description="Disordered" evidence="7">
    <location>
        <begin position="67"/>
        <end position="170"/>
    </location>
</feature>
<dbReference type="FunFam" id="1.10.10.60:FF:000679">
    <property type="entry name" value="Homeobox protein aristaless"/>
    <property type="match status" value="1"/>
</dbReference>
<feature type="compositionally biased region" description="Basic and acidic residues" evidence="7">
    <location>
        <begin position="268"/>
        <end position="278"/>
    </location>
</feature>
<feature type="DNA-binding region" description="Homeobox" evidence="5">
    <location>
        <begin position="23"/>
        <end position="68"/>
    </location>
</feature>
<dbReference type="GO" id="GO:0005634">
    <property type="term" value="C:nucleus"/>
    <property type="evidence" value="ECO:0007669"/>
    <property type="project" value="UniProtKB-SubCell"/>
</dbReference>
<name>A0A7R8W6A3_9CRUS</name>
<keyword evidence="4 5" id="KW-0539">Nucleus</keyword>
<dbReference type="SUPFAM" id="SSF46689">
    <property type="entry name" value="Homeodomain-like"/>
    <property type="match status" value="1"/>
</dbReference>
<dbReference type="OrthoDB" id="6159439at2759"/>
<comment type="subcellular location">
    <subcellularLocation>
        <location evidence="1 5 6">Nucleus</location>
    </subcellularLocation>
</comment>
<keyword evidence="3 5" id="KW-0371">Homeobox</keyword>
<organism evidence="8">
    <name type="scientific">Cyprideis torosa</name>
    <dbReference type="NCBI Taxonomy" id="163714"/>
    <lineage>
        <taxon>Eukaryota</taxon>
        <taxon>Metazoa</taxon>
        <taxon>Ecdysozoa</taxon>
        <taxon>Arthropoda</taxon>
        <taxon>Crustacea</taxon>
        <taxon>Oligostraca</taxon>
        <taxon>Ostracoda</taxon>
        <taxon>Podocopa</taxon>
        <taxon>Podocopida</taxon>
        <taxon>Cytherocopina</taxon>
        <taxon>Cytheroidea</taxon>
        <taxon>Cytherideidae</taxon>
        <taxon>Cyprideis</taxon>
    </lineage>
</organism>
<evidence type="ECO:0000256" key="7">
    <source>
        <dbReference type="SAM" id="MobiDB-lite"/>
    </source>
</evidence>
<dbReference type="InterPro" id="IPR000047">
    <property type="entry name" value="HTH_motif"/>
</dbReference>
<accession>A0A7R8W6A3</accession>
<dbReference type="GO" id="GO:0000977">
    <property type="term" value="F:RNA polymerase II transcription regulatory region sequence-specific DNA binding"/>
    <property type="evidence" value="ECO:0007669"/>
    <property type="project" value="TreeGrafter"/>
</dbReference>
<dbReference type="InterPro" id="IPR050649">
    <property type="entry name" value="Paired_Homeobox_TFs"/>
</dbReference>
<feature type="region of interest" description="Disordered" evidence="7">
    <location>
        <begin position="244"/>
        <end position="279"/>
    </location>
</feature>
<dbReference type="PANTHER" id="PTHR24329">
    <property type="entry name" value="HOMEOBOX PROTEIN ARISTALESS"/>
    <property type="match status" value="1"/>
</dbReference>
<proteinExistence type="predicted"/>
<evidence type="ECO:0000256" key="6">
    <source>
        <dbReference type="RuleBase" id="RU000682"/>
    </source>
</evidence>
<gene>
    <name evidence="8" type="ORF">CTOB1V02_LOCUS3636</name>
</gene>
<dbReference type="PRINTS" id="PR00031">
    <property type="entry name" value="HTHREPRESSR"/>
</dbReference>
<evidence type="ECO:0000256" key="5">
    <source>
        <dbReference type="PROSITE-ProRule" id="PRU00108"/>
    </source>
</evidence>
<evidence type="ECO:0000256" key="2">
    <source>
        <dbReference type="ARBA" id="ARBA00023125"/>
    </source>
</evidence>
<dbReference type="EMBL" id="OB660640">
    <property type="protein sequence ID" value="CAD7225704.1"/>
    <property type="molecule type" value="Genomic_DNA"/>
</dbReference>
<reference evidence="8" key="1">
    <citation type="submission" date="2020-11" db="EMBL/GenBank/DDBJ databases">
        <authorList>
            <person name="Tran Van P."/>
        </authorList>
    </citation>
    <scope>NUCLEOTIDE SEQUENCE</scope>
</reference>
<feature type="region of interest" description="Disordered" evidence="7">
    <location>
        <begin position="294"/>
        <end position="326"/>
    </location>
</feature>
<feature type="compositionally biased region" description="Basic and acidic residues" evidence="7">
    <location>
        <begin position="67"/>
        <end position="90"/>
    </location>
</feature>
<evidence type="ECO:0000256" key="4">
    <source>
        <dbReference type="ARBA" id="ARBA00023242"/>
    </source>
</evidence>
<dbReference type="SMART" id="SM00389">
    <property type="entry name" value="HOX"/>
    <property type="match status" value="1"/>
</dbReference>
<dbReference type="InterPro" id="IPR001356">
    <property type="entry name" value="HD"/>
</dbReference>
<feature type="compositionally biased region" description="Polar residues" evidence="7">
    <location>
        <begin position="133"/>
        <end position="142"/>
    </location>
</feature>
<dbReference type="Gene3D" id="1.10.10.60">
    <property type="entry name" value="Homeodomain-like"/>
    <property type="match status" value="1"/>
</dbReference>
<dbReference type="InterPro" id="IPR009057">
    <property type="entry name" value="Homeodomain-like_sf"/>
</dbReference>
<dbReference type="CDD" id="cd00086">
    <property type="entry name" value="homeodomain"/>
    <property type="match status" value="1"/>
</dbReference>